<proteinExistence type="predicted"/>
<dbReference type="GeneID" id="93445988"/>
<evidence type="ECO:0000313" key="2">
    <source>
        <dbReference type="Proteomes" id="UP000500949"/>
    </source>
</evidence>
<gene>
    <name evidence="1" type="ORF">GKD17_04740</name>
</gene>
<organism evidence="1 2">
    <name type="scientific">Phocaeicola dorei</name>
    <dbReference type="NCBI Taxonomy" id="357276"/>
    <lineage>
        <taxon>Bacteria</taxon>
        <taxon>Pseudomonadati</taxon>
        <taxon>Bacteroidota</taxon>
        <taxon>Bacteroidia</taxon>
        <taxon>Bacteroidales</taxon>
        <taxon>Bacteroidaceae</taxon>
        <taxon>Phocaeicola</taxon>
    </lineage>
</organism>
<dbReference type="RefSeq" id="WP_007837077.1">
    <property type="nucleotide sequence ID" value="NZ_CP046176.1"/>
</dbReference>
<protein>
    <submittedName>
        <fullName evidence="1">Uncharacterized protein</fullName>
    </submittedName>
</protein>
<dbReference type="AlphaFoldDB" id="A0A854LLC3"/>
<accession>A0A854LLC3</accession>
<name>A0A854LLC3_9BACT</name>
<evidence type="ECO:0000313" key="1">
    <source>
        <dbReference type="EMBL" id="QJR75740.1"/>
    </source>
</evidence>
<dbReference type="Proteomes" id="UP000500949">
    <property type="component" value="Chromosome"/>
</dbReference>
<sequence length="423" mass="48736">MIYISKPYIEERGNEIFLVSIVKDESRNLQTELWYSVEKQYGQYLCDDYADSFLLVVLAVAMHSKQDIKIDAPVSSRLLFNVHNTLQPIWQKVLPESKIIKVLAETRDDIIYNGKGVGCGCSLGVDSMSSLYKHMESDVVKGYGVTHLTIFNSGQFGDYDLEGAEKDFRSKVAALRSFSEETGLPVIGINSNLNAFYKYCGVSLLQSFVQRTASCAMALQKLFGKYIYASSYSVEQSEISTIDESHIECAFVPLLSTNNFEMILSNPGMTRVQKTEYISRNPLTHKYLEVCWADQTAKEIWHNTAFLENKTKINCGWCDKCLRTLLTLDIVLGSVAAYGNIFELSQYYSRKREYIVKVFRERKHNYFYQEMVELMFARQYSVPYKAIYYYKKSVYQDKIIMILQKVLGLPQRALNKILRIFKK</sequence>
<reference evidence="1 2" key="1">
    <citation type="submission" date="2019-11" db="EMBL/GenBank/DDBJ databases">
        <title>Complete genome sequence of Bacteroides dorei DSM 17855.</title>
        <authorList>
            <person name="Russell J.T."/>
        </authorList>
    </citation>
    <scope>NUCLEOTIDE SEQUENCE [LARGE SCALE GENOMIC DNA]</scope>
    <source>
        <strain evidence="1 2">DSM 17855</strain>
    </source>
</reference>
<dbReference type="EMBL" id="CP046176">
    <property type="protein sequence ID" value="QJR75740.1"/>
    <property type="molecule type" value="Genomic_DNA"/>
</dbReference>